<proteinExistence type="predicted"/>
<name>A0A0N0U503_9HYME</name>
<dbReference type="AlphaFoldDB" id="A0A0N0U503"/>
<sequence>MLEQLLLTFSRRGTIQPPRFPDQYHEFSFLTPLIGGSLAESLQGHYRRERCSDRVAFWSILVSTVRESDTQILITDSPWPMEKRVYNIYANHIIDKYDNSAKTSFPRIVRSYTTKRGLNVMCNCVLARREGHKIIIIIMCPYTIVLVRPNRIYATIITNNSCLRHQLQRLLNNIRL</sequence>
<evidence type="ECO:0000313" key="1">
    <source>
        <dbReference type="EMBL" id="KOX73621.1"/>
    </source>
</evidence>
<evidence type="ECO:0000313" key="2">
    <source>
        <dbReference type="Proteomes" id="UP000053105"/>
    </source>
</evidence>
<accession>A0A0N0U503</accession>
<organism evidence="1 2">
    <name type="scientific">Melipona quadrifasciata</name>
    <dbReference type="NCBI Taxonomy" id="166423"/>
    <lineage>
        <taxon>Eukaryota</taxon>
        <taxon>Metazoa</taxon>
        <taxon>Ecdysozoa</taxon>
        <taxon>Arthropoda</taxon>
        <taxon>Hexapoda</taxon>
        <taxon>Insecta</taxon>
        <taxon>Pterygota</taxon>
        <taxon>Neoptera</taxon>
        <taxon>Endopterygota</taxon>
        <taxon>Hymenoptera</taxon>
        <taxon>Apocrita</taxon>
        <taxon>Aculeata</taxon>
        <taxon>Apoidea</taxon>
        <taxon>Anthophila</taxon>
        <taxon>Apidae</taxon>
        <taxon>Melipona</taxon>
    </lineage>
</organism>
<reference evidence="1 2" key="1">
    <citation type="submission" date="2015-07" db="EMBL/GenBank/DDBJ databases">
        <title>The genome of Melipona quadrifasciata.</title>
        <authorList>
            <person name="Pan H."/>
            <person name="Kapheim K."/>
        </authorList>
    </citation>
    <scope>NUCLEOTIDE SEQUENCE [LARGE SCALE GENOMIC DNA]</scope>
    <source>
        <strain evidence="1">0111107301</strain>
        <tissue evidence="1">Whole body</tissue>
    </source>
</reference>
<dbReference type="Proteomes" id="UP000053105">
    <property type="component" value="Unassembled WGS sequence"/>
</dbReference>
<keyword evidence="2" id="KW-1185">Reference proteome</keyword>
<dbReference type="EMBL" id="KQ435794">
    <property type="protein sequence ID" value="KOX73621.1"/>
    <property type="molecule type" value="Genomic_DNA"/>
</dbReference>
<gene>
    <name evidence="1" type="ORF">WN51_13698</name>
</gene>
<protein>
    <submittedName>
        <fullName evidence="1">Uncharacterized protein</fullName>
    </submittedName>
</protein>